<dbReference type="InterPro" id="IPR036388">
    <property type="entry name" value="WH-like_DNA-bd_sf"/>
</dbReference>
<dbReference type="GO" id="GO:0003677">
    <property type="term" value="F:DNA binding"/>
    <property type="evidence" value="ECO:0007669"/>
    <property type="project" value="UniProtKB-KW"/>
</dbReference>
<proteinExistence type="predicted"/>
<dbReference type="PANTHER" id="PTHR38600">
    <property type="entry name" value="TRANSCRIPTIONAL REGULATORY PROTEIN"/>
    <property type="match status" value="1"/>
</dbReference>
<reference evidence="2 3" key="1">
    <citation type="submission" date="2020-08" db="EMBL/GenBank/DDBJ databases">
        <title>Genomic Encyclopedia of Type Strains, Phase IV (KMG-IV): sequencing the most valuable type-strain genomes for metagenomic binning, comparative biology and taxonomic classification.</title>
        <authorList>
            <person name="Goeker M."/>
        </authorList>
    </citation>
    <scope>NUCLEOTIDE SEQUENCE [LARGE SCALE GENOMIC DNA]</scope>
    <source>
        <strain evidence="2 3">DSM 103377</strain>
    </source>
</reference>
<comment type="caution">
    <text evidence="2">The sequence shown here is derived from an EMBL/GenBank/DDBJ whole genome shotgun (WGS) entry which is preliminary data.</text>
</comment>
<dbReference type="SMART" id="SM00418">
    <property type="entry name" value="HTH_ARSR"/>
    <property type="match status" value="1"/>
</dbReference>
<dbReference type="NCBIfam" id="NF033788">
    <property type="entry name" value="HTH_metalloreg"/>
    <property type="match status" value="1"/>
</dbReference>
<keyword evidence="3" id="KW-1185">Reference proteome</keyword>
<accession>A0A840X5E8</accession>
<evidence type="ECO:0000313" key="3">
    <source>
        <dbReference type="Proteomes" id="UP000553766"/>
    </source>
</evidence>
<dbReference type="Proteomes" id="UP000553766">
    <property type="component" value="Unassembled WGS sequence"/>
</dbReference>
<dbReference type="Pfam" id="PF12840">
    <property type="entry name" value="HTH_20"/>
    <property type="match status" value="1"/>
</dbReference>
<dbReference type="PROSITE" id="PS50987">
    <property type="entry name" value="HTH_ARSR_2"/>
    <property type="match status" value="1"/>
</dbReference>
<dbReference type="PANTHER" id="PTHR38600:SF2">
    <property type="entry name" value="SLL0088 PROTEIN"/>
    <property type="match status" value="1"/>
</dbReference>
<dbReference type="CDD" id="cd00090">
    <property type="entry name" value="HTH_ARSR"/>
    <property type="match status" value="1"/>
</dbReference>
<dbReference type="InterPro" id="IPR036390">
    <property type="entry name" value="WH_DNA-bd_sf"/>
</dbReference>
<dbReference type="SUPFAM" id="SSF46785">
    <property type="entry name" value="Winged helix' DNA-binding domain"/>
    <property type="match status" value="1"/>
</dbReference>
<dbReference type="EMBL" id="JACIJS010000011">
    <property type="protein sequence ID" value="MBB5517016.1"/>
    <property type="molecule type" value="Genomic_DNA"/>
</dbReference>
<name>A0A840X5E8_9RHOB</name>
<dbReference type="InterPro" id="IPR001845">
    <property type="entry name" value="HTH_ArsR_DNA-bd_dom"/>
</dbReference>
<dbReference type="Gene3D" id="1.10.10.10">
    <property type="entry name" value="Winged helix-like DNA-binding domain superfamily/Winged helix DNA-binding domain"/>
    <property type="match status" value="1"/>
</dbReference>
<dbReference type="AlphaFoldDB" id="A0A840X5E8"/>
<feature type="domain" description="HTH arsR-type" evidence="1">
    <location>
        <begin position="11"/>
        <end position="114"/>
    </location>
</feature>
<dbReference type="GO" id="GO:0003700">
    <property type="term" value="F:DNA-binding transcription factor activity"/>
    <property type="evidence" value="ECO:0007669"/>
    <property type="project" value="InterPro"/>
</dbReference>
<evidence type="ECO:0000259" key="1">
    <source>
        <dbReference type="PROSITE" id="PS50987"/>
    </source>
</evidence>
<keyword evidence="2" id="KW-0238">DNA-binding</keyword>
<dbReference type="RefSeq" id="WP_246413963.1">
    <property type="nucleotide sequence ID" value="NZ_JACIJS010000011.1"/>
</dbReference>
<sequence length="123" mass="13388">MVDDSTALVILNRMVDTSAHLDTTFAALADPTRRAILARLLESDAPVNALADPFEMSLAAVSKHLTILARAGLIVQEKRGREKWCRLDPDAIAPAALWMESFGQIALSDLDALERFIADELTG</sequence>
<gene>
    <name evidence="2" type="ORF">FHS89_003060</name>
</gene>
<dbReference type="PRINTS" id="PR00778">
    <property type="entry name" value="HTHARSR"/>
</dbReference>
<evidence type="ECO:0000313" key="2">
    <source>
        <dbReference type="EMBL" id="MBB5517016.1"/>
    </source>
</evidence>
<protein>
    <submittedName>
        <fullName evidence="2">DNA-binding transcriptional ArsR family regulator</fullName>
    </submittedName>
</protein>
<organism evidence="2 3">
    <name type="scientific">Rubricella aquisinus</name>
    <dbReference type="NCBI Taxonomy" id="2028108"/>
    <lineage>
        <taxon>Bacteria</taxon>
        <taxon>Pseudomonadati</taxon>
        <taxon>Pseudomonadota</taxon>
        <taxon>Alphaproteobacteria</taxon>
        <taxon>Rhodobacterales</taxon>
        <taxon>Paracoccaceae</taxon>
        <taxon>Rubricella</taxon>
    </lineage>
</organism>
<dbReference type="InterPro" id="IPR011991">
    <property type="entry name" value="ArsR-like_HTH"/>
</dbReference>